<dbReference type="SMART" id="SM00184">
    <property type="entry name" value="RING"/>
    <property type="match status" value="1"/>
</dbReference>
<organism evidence="8 9">
    <name type="scientific">Phtheirospermum japonicum</name>
    <dbReference type="NCBI Taxonomy" id="374723"/>
    <lineage>
        <taxon>Eukaryota</taxon>
        <taxon>Viridiplantae</taxon>
        <taxon>Streptophyta</taxon>
        <taxon>Embryophyta</taxon>
        <taxon>Tracheophyta</taxon>
        <taxon>Spermatophyta</taxon>
        <taxon>Magnoliopsida</taxon>
        <taxon>eudicotyledons</taxon>
        <taxon>Gunneridae</taxon>
        <taxon>Pentapetalae</taxon>
        <taxon>asterids</taxon>
        <taxon>lamiids</taxon>
        <taxon>Lamiales</taxon>
        <taxon>Orobanchaceae</taxon>
        <taxon>Orobanchaceae incertae sedis</taxon>
        <taxon>Phtheirospermum</taxon>
    </lineage>
</organism>
<sequence>MDDSMIPRYELKPGIKFVFESRTKFVVKRIDGDERIDSEKLETGAEEGITEYQLYMSLRQRLEEYWMPTDEIRDLARKALAFAKEKEADPRHASLRFIPVAIELDVCTVQEVGEPIGAVFDRAIRAQHLFPASLIRCKNLEDGEEDEFLCFLRGKMPTHRVEDVNDALRYMEVCPLCSRKPAVGARIAWFDDCKHSFHYHCIIAWLLEKKSCPNCRHQISY</sequence>
<evidence type="ECO:0000259" key="7">
    <source>
        <dbReference type="PROSITE" id="PS50089"/>
    </source>
</evidence>
<keyword evidence="9" id="KW-1185">Reference proteome</keyword>
<evidence type="ECO:0000256" key="6">
    <source>
        <dbReference type="PROSITE-ProRule" id="PRU00175"/>
    </source>
</evidence>
<dbReference type="GO" id="GO:0008270">
    <property type="term" value="F:zinc ion binding"/>
    <property type="evidence" value="ECO:0007669"/>
    <property type="project" value="UniProtKB-KW"/>
</dbReference>
<dbReference type="Pfam" id="PF12678">
    <property type="entry name" value="zf-rbx1"/>
    <property type="match status" value="1"/>
</dbReference>
<evidence type="ECO:0000313" key="8">
    <source>
        <dbReference type="EMBL" id="GFP96066.1"/>
    </source>
</evidence>
<gene>
    <name evidence="8" type="ORF">PHJA_001750700</name>
</gene>
<dbReference type="PANTHER" id="PTHR45798">
    <property type="entry name" value="RING-H2 FINGER PROTEIN ATL61-RELATED-RELATED"/>
    <property type="match status" value="1"/>
</dbReference>
<dbReference type="Proteomes" id="UP000653305">
    <property type="component" value="Unassembled WGS sequence"/>
</dbReference>
<dbReference type="InterPro" id="IPR052788">
    <property type="entry name" value="RING-type_E3_ligase_ATL"/>
</dbReference>
<evidence type="ECO:0000256" key="2">
    <source>
        <dbReference type="ARBA" id="ARBA00022723"/>
    </source>
</evidence>
<dbReference type="Gene3D" id="3.30.40.10">
    <property type="entry name" value="Zinc/RING finger domain, C3HC4 (zinc finger)"/>
    <property type="match status" value="1"/>
</dbReference>
<keyword evidence="5" id="KW-0862">Zinc</keyword>
<evidence type="ECO:0000256" key="3">
    <source>
        <dbReference type="ARBA" id="ARBA00022771"/>
    </source>
</evidence>
<feature type="domain" description="RING-type" evidence="7">
    <location>
        <begin position="174"/>
        <end position="216"/>
    </location>
</feature>
<dbReference type="InterPro" id="IPR013083">
    <property type="entry name" value="Znf_RING/FYVE/PHD"/>
</dbReference>
<proteinExistence type="predicted"/>
<reference evidence="8" key="1">
    <citation type="submission" date="2020-07" db="EMBL/GenBank/DDBJ databases">
        <title>Ethylene signaling mediates host invasion by parasitic plants.</title>
        <authorList>
            <person name="Yoshida S."/>
        </authorList>
    </citation>
    <scope>NUCLEOTIDE SEQUENCE</scope>
    <source>
        <strain evidence="8">Okayama</strain>
    </source>
</reference>
<keyword evidence="3 6" id="KW-0863">Zinc-finger</keyword>
<evidence type="ECO:0000313" key="9">
    <source>
        <dbReference type="Proteomes" id="UP000653305"/>
    </source>
</evidence>
<keyword evidence="4" id="KW-0833">Ubl conjugation pathway</keyword>
<evidence type="ECO:0000256" key="5">
    <source>
        <dbReference type="ARBA" id="ARBA00022833"/>
    </source>
</evidence>
<dbReference type="PROSITE" id="PS50089">
    <property type="entry name" value="ZF_RING_2"/>
    <property type="match status" value="1"/>
</dbReference>
<dbReference type="OrthoDB" id="850699at2759"/>
<name>A0A830CA61_9LAMI</name>
<dbReference type="AlphaFoldDB" id="A0A830CA61"/>
<evidence type="ECO:0000256" key="1">
    <source>
        <dbReference type="ARBA" id="ARBA00004906"/>
    </source>
</evidence>
<comment type="caution">
    <text evidence="8">The sequence shown here is derived from an EMBL/GenBank/DDBJ whole genome shotgun (WGS) entry which is preliminary data.</text>
</comment>
<dbReference type="SUPFAM" id="SSF57850">
    <property type="entry name" value="RING/U-box"/>
    <property type="match status" value="1"/>
</dbReference>
<evidence type="ECO:0000256" key="4">
    <source>
        <dbReference type="ARBA" id="ARBA00022786"/>
    </source>
</evidence>
<comment type="pathway">
    <text evidence="1">Protein modification; protein ubiquitination.</text>
</comment>
<dbReference type="PANTHER" id="PTHR45798:SF88">
    <property type="entry name" value="RING-H2 FINGER PROTEIN ATL61-RELATED"/>
    <property type="match status" value="1"/>
</dbReference>
<dbReference type="InterPro" id="IPR001841">
    <property type="entry name" value="Znf_RING"/>
</dbReference>
<accession>A0A830CA61</accession>
<dbReference type="EMBL" id="BMAC01000419">
    <property type="protein sequence ID" value="GFP96066.1"/>
    <property type="molecule type" value="Genomic_DNA"/>
</dbReference>
<keyword evidence="2" id="KW-0479">Metal-binding</keyword>
<protein>
    <submittedName>
        <fullName evidence="8">RING-H2 finger protein atl74</fullName>
    </submittedName>
</protein>
<dbReference type="InterPro" id="IPR024766">
    <property type="entry name" value="Znf_RING_H2"/>
</dbReference>